<dbReference type="InterPro" id="IPR035979">
    <property type="entry name" value="RBD_domain_sf"/>
</dbReference>
<dbReference type="Gene3D" id="3.30.310.210">
    <property type="match status" value="1"/>
</dbReference>
<dbReference type="CDD" id="cd22401">
    <property type="entry name" value="KH-I_IGF2BP_rpt2"/>
    <property type="match status" value="1"/>
</dbReference>
<dbReference type="InterPro" id="IPR004088">
    <property type="entry name" value="KH_dom_type_1"/>
</dbReference>
<dbReference type="SUPFAM" id="SSF54928">
    <property type="entry name" value="RNA-binding domain, RBD"/>
    <property type="match status" value="1"/>
</dbReference>
<dbReference type="InterPro" id="IPR004087">
    <property type="entry name" value="KH_dom"/>
</dbReference>
<accession>A0A6P7ST97</accession>
<evidence type="ECO:0000256" key="3">
    <source>
        <dbReference type="ARBA" id="ARBA00022737"/>
    </source>
</evidence>
<dbReference type="PROSITE" id="PS50102">
    <property type="entry name" value="RRM"/>
    <property type="match status" value="2"/>
</dbReference>
<dbReference type="GO" id="GO:0051028">
    <property type="term" value="P:mRNA transport"/>
    <property type="evidence" value="ECO:0007669"/>
    <property type="project" value="UniProtKB-KW"/>
</dbReference>
<keyword evidence="2" id="KW-0813">Transport</keyword>
<keyword evidence="3" id="KW-0677">Repeat</keyword>
<dbReference type="RefSeq" id="XP_029641490.1">
    <property type="nucleotide sequence ID" value="XM_029785630.2"/>
</dbReference>
<dbReference type="SUPFAM" id="SSF54791">
    <property type="entry name" value="Eukaryotic type KH-domain (KH-domain type I)"/>
    <property type="match status" value="4"/>
</dbReference>
<dbReference type="Pfam" id="PF00013">
    <property type="entry name" value="KH_1"/>
    <property type="match status" value="4"/>
</dbReference>
<evidence type="ECO:0000256" key="2">
    <source>
        <dbReference type="ARBA" id="ARBA00022448"/>
    </source>
</evidence>
<proteinExistence type="inferred from homology"/>
<dbReference type="InterPro" id="IPR000504">
    <property type="entry name" value="RRM_dom"/>
</dbReference>
<keyword evidence="4" id="KW-0509">mRNA transport</keyword>
<gene>
    <name evidence="7" type="primary">LOC115216364</name>
</gene>
<keyword evidence="5" id="KW-0810">Translation regulation</keyword>
<dbReference type="CDD" id="cd22402">
    <property type="entry name" value="KH-I_IGF2BP_rpt3"/>
    <property type="match status" value="1"/>
</dbReference>
<dbReference type="InterPro" id="IPR036612">
    <property type="entry name" value="KH_dom_type_1_sf"/>
</dbReference>
<evidence type="ECO:0000256" key="4">
    <source>
        <dbReference type="ARBA" id="ARBA00022816"/>
    </source>
</evidence>
<dbReference type="SMART" id="SM00360">
    <property type="entry name" value="RRM"/>
    <property type="match status" value="2"/>
</dbReference>
<dbReference type="Pfam" id="PF00076">
    <property type="entry name" value="RRM_1"/>
    <property type="match status" value="2"/>
</dbReference>
<dbReference type="KEGG" id="osn:115216364"/>
<protein>
    <submittedName>
        <fullName evidence="7">Insulin-like growth factor 2 mRNA-binding protein 1</fullName>
    </submittedName>
</protein>
<dbReference type="PANTHER" id="PTHR10288">
    <property type="entry name" value="KH DOMAIN CONTAINING RNA BINDING PROTEIN"/>
    <property type="match status" value="1"/>
</dbReference>
<dbReference type="CDD" id="cd12358">
    <property type="entry name" value="RRM1_VICKZ"/>
    <property type="match status" value="1"/>
</dbReference>
<sequence length="595" mass="66319">MFKLYIGNLPPNISDSNLSGLFKEHGVETSHILLKSNYAFVDCPDQINVDKAIDKLNGFNLKGFPMLVEPSVSKRSRRTNKVQIRNVPQHVTKEEFDHFLSSLEQVQRLDHVSNGVVYVTYNNPDQAQQVISQLNGYDFQGSILKADFASSRARNNQSNSNNGSGMVCGQDLPLRVLVGREYVGAIIGKQGQTIKQITSQSNARIDVHRPPDNSASETLVTIKGSSSSCTTACRELMKVILQEATSLNRTHSLRILCPNSLCGRMIGKHGSVIKSIMQDSNSHITVSSINDANVNNHFIDRVITISASPDAMSKAEKMISERMRKFYAQDSQQMAYQPPMTLGLPAFAMMPGINSFPTLRPPYPPYVQGNNWYPGFCGLLPNPQPPQQHQEEVTYLYIPKKAVGSIIGSKGINIQTIKRDSSARIKILPNNKGEGDEKKGSSSNMDERKAIIVGDLDAQWKAQFYLFEKVKDDGAFGKEEVKLRSEIMVPRSIIGRIIGRGGQNLQELRRVSRAIVKLPDDFTEDDVPVTIIGNFYSLQSAQRRIRDLMVSALHNAGPPQIQHQQQQPPLMPLPQPPVSYHQNRTVKTSREQEVN</sequence>
<evidence type="ECO:0000313" key="7">
    <source>
        <dbReference type="RefSeq" id="XP_029641490.1"/>
    </source>
</evidence>
<evidence type="ECO:0000256" key="1">
    <source>
        <dbReference type="ARBA" id="ARBA00009094"/>
    </source>
</evidence>
<dbReference type="CDD" id="cd22403">
    <property type="entry name" value="KH-I_IGF2BP_rpt4"/>
    <property type="match status" value="1"/>
</dbReference>
<dbReference type="GO" id="GO:0006417">
    <property type="term" value="P:regulation of translation"/>
    <property type="evidence" value="ECO:0007669"/>
    <property type="project" value="UniProtKB-KW"/>
</dbReference>
<dbReference type="Gene3D" id="3.30.70.330">
    <property type="match status" value="2"/>
</dbReference>
<reference evidence="7" key="1">
    <citation type="submission" date="2025-08" db="UniProtKB">
        <authorList>
            <consortium name="RefSeq"/>
        </authorList>
    </citation>
    <scope>IDENTIFICATION</scope>
</reference>
<dbReference type="InterPro" id="IPR012677">
    <property type="entry name" value="Nucleotide-bd_a/b_plait_sf"/>
</dbReference>
<organism evidence="6 7">
    <name type="scientific">Octopus sinensis</name>
    <name type="common">East Asian common octopus</name>
    <dbReference type="NCBI Taxonomy" id="2607531"/>
    <lineage>
        <taxon>Eukaryota</taxon>
        <taxon>Metazoa</taxon>
        <taxon>Spiralia</taxon>
        <taxon>Lophotrochozoa</taxon>
        <taxon>Mollusca</taxon>
        <taxon>Cephalopoda</taxon>
        <taxon>Coleoidea</taxon>
        <taxon>Octopodiformes</taxon>
        <taxon>Octopoda</taxon>
        <taxon>Incirrata</taxon>
        <taxon>Octopodidae</taxon>
        <taxon>Octopus</taxon>
    </lineage>
</organism>
<keyword evidence="6" id="KW-1185">Reference proteome</keyword>
<evidence type="ECO:0000256" key="5">
    <source>
        <dbReference type="ARBA" id="ARBA00022845"/>
    </source>
</evidence>
<dbReference type="CDD" id="cd22400">
    <property type="entry name" value="KH-I_IGF2BP_rpt1"/>
    <property type="match status" value="1"/>
</dbReference>
<name>A0A6P7ST97_9MOLL</name>
<evidence type="ECO:0000313" key="6">
    <source>
        <dbReference type="Proteomes" id="UP000515154"/>
    </source>
</evidence>
<dbReference type="GO" id="GO:0003723">
    <property type="term" value="F:RNA binding"/>
    <property type="evidence" value="ECO:0007669"/>
    <property type="project" value="UniProtKB-UniRule"/>
</dbReference>
<dbReference type="PROSITE" id="PS50084">
    <property type="entry name" value="KH_TYPE_1"/>
    <property type="match status" value="4"/>
</dbReference>
<dbReference type="AlphaFoldDB" id="A0A6P7ST97"/>
<dbReference type="Proteomes" id="UP000515154">
    <property type="component" value="Linkage group LG10"/>
</dbReference>
<comment type="similarity">
    <text evidence="1">Belongs to the RRM IMP/VICKZ family.</text>
</comment>
<dbReference type="SMART" id="SM00322">
    <property type="entry name" value="KH"/>
    <property type="match status" value="4"/>
</dbReference>
<dbReference type="Gene3D" id="3.30.1370.10">
    <property type="entry name" value="K Homology domain, type 1"/>
    <property type="match status" value="2"/>
</dbReference>